<accession>A0A0K1P9J0</accession>
<sequence>MRLFAIGDLHLPSARGKRMDRFGWKDHPRPLAEAWDQAVAPSDLVLVLGDTSWATRPSEVEEDLAWIHERQGRKVLLKGNHDFWWPDSRTKLGTLLAPFPSIVGFLHNGSALREGPYVIAGVRGWTVPEAPQLPGGGYDPELDMESYQPHVVERDLGRLRASVQAAEVLARDPDTIRVACMHFPPVYAGPKPTRFSPIIEAYRPAVCAYGHLHGPGIPAGFVGEHNGVRYVLTSCDAARFAPIRLL</sequence>
<dbReference type="RefSeq" id="WP_050724672.1">
    <property type="nucleotide sequence ID" value="NZ_CP012332.1"/>
</dbReference>
<dbReference type="Pfam" id="PF00149">
    <property type="entry name" value="Metallophos"/>
    <property type="match status" value="1"/>
</dbReference>
<dbReference type="STRING" id="1391653.AKJ08_0577"/>
<feature type="domain" description="Calcineurin-like phosphoesterase" evidence="1">
    <location>
        <begin position="1"/>
        <end position="215"/>
    </location>
</feature>
<organism evidence="2 3">
    <name type="scientific">Vulgatibacter incomptus</name>
    <dbReference type="NCBI Taxonomy" id="1391653"/>
    <lineage>
        <taxon>Bacteria</taxon>
        <taxon>Pseudomonadati</taxon>
        <taxon>Myxococcota</taxon>
        <taxon>Myxococcia</taxon>
        <taxon>Myxococcales</taxon>
        <taxon>Cystobacterineae</taxon>
        <taxon>Vulgatibacteraceae</taxon>
        <taxon>Vulgatibacter</taxon>
    </lineage>
</organism>
<name>A0A0K1P9J0_9BACT</name>
<evidence type="ECO:0000259" key="1">
    <source>
        <dbReference type="Pfam" id="PF00149"/>
    </source>
</evidence>
<dbReference type="PANTHER" id="PTHR31302">
    <property type="entry name" value="TRANSMEMBRANE PROTEIN WITH METALLOPHOSPHOESTERASE DOMAIN-RELATED"/>
    <property type="match status" value="1"/>
</dbReference>
<keyword evidence="3" id="KW-1185">Reference proteome</keyword>
<keyword evidence="2" id="KW-0378">Hydrolase</keyword>
<dbReference type="OrthoDB" id="5380073at2"/>
<dbReference type="EMBL" id="CP012332">
    <property type="protein sequence ID" value="AKU90190.1"/>
    <property type="molecule type" value="Genomic_DNA"/>
</dbReference>
<evidence type="ECO:0000313" key="2">
    <source>
        <dbReference type="EMBL" id="AKU90190.1"/>
    </source>
</evidence>
<gene>
    <name evidence="2" type="ORF">AKJ08_0577</name>
</gene>
<dbReference type="KEGG" id="vin:AKJ08_0577"/>
<dbReference type="GO" id="GO:0016787">
    <property type="term" value="F:hydrolase activity"/>
    <property type="evidence" value="ECO:0007669"/>
    <property type="project" value="UniProtKB-KW"/>
</dbReference>
<dbReference type="InterPro" id="IPR004843">
    <property type="entry name" value="Calcineurin-like_PHP"/>
</dbReference>
<evidence type="ECO:0000313" key="3">
    <source>
        <dbReference type="Proteomes" id="UP000055590"/>
    </source>
</evidence>
<dbReference type="InterPro" id="IPR029052">
    <property type="entry name" value="Metallo-depent_PP-like"/>
</dbReference>
<dbReference type="AlphaFoldDB" id="A0A0K1P9J0"/>
<protein>
    <submittedName>
        <fullName evidence="2">Phosphohydrolase</fullName>
    </submittedName>
</protein>
<reference evidence="2 3" key="1">
    <citation type="submission" date="2015-08" db="EMBL/GenBank/DDBJ databases">
        <authorList>
            <person name="Babu N.S."/>
            <person name="Beckwith C.J."/>
            <person name="Beseler K.G."/>
            <person name="Brison A."/>
            <person name="Carone J.V."/>
            <person name="Caskin T.P."/>
            <person name="Diamond M."/>
            <person name="Durham M.E."/>
            <person name="Foxe J.M."/>
            <person name="Go M."/>
            <person name="Henderson B.A."/>
            <person name="Jones I.B."/>
            <person name="McGettigan J.A."/>
            <person name="Micheletti S.J."/>
            <person name="Nasrallah M.E."/>
            <person name="Ortiz D."/>
            <person name="Piller C.R."/>
            <person name="Privatt S.R."/>
            <person name="Schneider S.L."/>
            <person name="Sharp S."/>
            <person name="Smith T.C."/>
            <person name="Stanton J.D."/>
            <person name="Ullery H.E."/>
            <person name="Wilson R.J."/>
            <person name="Serrano M.G."/>
            <person name="Buck G."/>
            <person name="Lee V."/>
            <person name="Wang Y."/>
            <person name="Carvalho R."/>
            <person name="Voegtly L."/>
            <person name="Shi R."/>
            <person name="Duckworth R."/>
            <person name="Johnson A."/>
            <person name="Loviza R."/>
            <person name="Walstead R."/>
            <person name="Shah Z."/>
            <person name="Kiflezghi M."/>
            <person name="Wade K."/>
            <person name="Ball S.L."/>
            <person name="Bradley K.W."/>
            <person name="Asai D.J."/>
            <person name="Bowman C.A."/>
            <person name="Russell D.A."/>
            <person name="Pope W.H."/>
            <person name="Jacobs-Sera D."/>
            <person name="Hendrix R.W."/>
            <person name="Hatfull G.F."/>
        </authorList>
    </citation>
    <scope>NUCLEOTIDE SEQUENCE [LARGE SCALE GENOMIC DNA]</scope>
    <source>
        <strain evidence="2 3">DSM 27710</strain>
    </source>
</reference>
<dbReference type="Gene3D" id="3.60.21.10">
    <property type="match status" value="1"/>
</dbReference>
<dbReference type="Proteomes" id="UP000055590">
    <property type="component" value="Chromosome"/>
</dbReference>
<dbReference type="InterPro" id="IPR051158">
    <property type="entry name" value="Metallophosphoesterase_sf"/>
</dbReference>
<dbReference type="SUPFAM" id="SSF56300">
    <property type="entry name" value="Metallo-dependent phosphatases"/>
    <property type="match status" value="1"/>
</dbReference>
<dbReference type="PANTHER" id="PTHR31302:SF22">
    <property type="entry name" value="PHOSPHOESTERASE"/>
    <property type="match status" value="1"/>
</dbReference>
<proteinExistence type="predicted"/>